<dbReference type="Proteomes" id="UP001432027">
    <property type="component" value="Unassembled WGS sequence"/>
</dbReference>
<feature type="region of interest" description="Disordered" evidence="6">
    <location>
        <begin position="67"/>
        <end position="94"/>
    </location>
</feature>
<dbReference type="PANTHER" id="PTHR24291:SF130">
    <property type="entry name" value="CYTOCHROME P450 FAMILY"/>
    <property type="match status" value="1"/>
</dbReference>
<dbReference type="InterPro" id="IPR036396">
    <property type="entry name" value="Cyt_P450_sf"/>
</dbReference>
<protein>
    <recommendedName>
        <fullName evidence="9">Cytochrome P450</fullName>
    </recommendedName>
</protein>
<keyword evidence="3" id="KW-0349">Heme</keyword>
<evidence type="ECO:0000313" key="8">
    <source>
        <dbReference type="Proteomes" id="UP001432027"/>
    </source>
</evidence>
<keyword evidence="5" id="KW-0560">Oxidoreductase</keyword>
<evidence type="ECO:0000256" key="3">
    <source>
        <dbReference type="ARBA" id="ARBA00022617"/>
    </source>
</evidence>
<reference evidence="7" key="1">
    <citation type="submission" date="2023-10" db="EMBL/GenBank/DDBJ databases">
        <title>Genome assembly of Pristionchus species.</title>
        <authorList>
            <person name="Yoshida K."/>
            <person name="Sommer R.J."/>
        </authorList>
    </citation>
    <scope>NUCLEOTIDE SEQUENCE</scope>
    <source>
        <strain evidence="7">RS0144</strain>
    </source>
</reference>
<sequence>KRHVDDFVPSAAGPKNCICQKFAMYEMKIVMIAILRKYKLASKRKFHDVTLLTEVILRSEEGINVTVERRSSRENPSNSNPPPPTPPSYPVLST</sequence>
<dbReference type="GO" id="GO:0005506">
    <property type="term" value="F:iron ion binding"/>
    <property type="evidence" value="ECO:0007669"/>
    <property type="project" value="InterPro"/>
</dbReference>
<organism evidence="7 8">
    <name type="scientific">Pristionchus entomophagus</name>
    <dbReference type="NCBI Taxonomy" id="358040"/>
    <lineage>
        <taxon>Eukaryota</taxon>
        <taxon>Metazoa</taxon>
        <taxon>Ecdysozoa</taxon>
        <taxon>Nematoda</taxon>
        <taxon>Chromadorea</taxon>
        <taxon>Rhabditida</taxon>
        <taxon>Rhabditina</taxon>
        <taxon>Diplogasteromorpha</taxon>
        <taxon>Diplogasteroidea</taxon>
        <taxon>Neodiplogasteridae</taxon>
        <taxon>Pristionchus</taxon>
    </lineage>
</organism>
<name>A0AAV5SUT2_9BILA</name>
<evidence type="ECO:0000256" key="5">
    <source>
        <dbReference type="ARBA" id="ARBA00023033"/>
    </source>
</evidence>
<keyword evidence="5" id="KW-0503">Monooxygenase</keyword>
<proteinExistence type="inferred from homology"/>
<comment type="caution">
    <text evidence="7">The sequence shown here is derived from an EMBL/GenBank/DDBJ whole genome shotgun (WGS) entry which is preliminary data.</text>
</comment>
<dbReference type="AlphaFoldDB" id="A0AAV5SUT2"/>
<evidence type="ECO:0000256" key="2">
    <source>
        <dbReference type="ARBA" id="ARBA00010617"/>
    </source>
</evidence>
<dbReference type="InterPro" id="IPR001128">
    <property type="entry name" value="Cyt_P450"/>
</dbReference>
<evidence type="ECO:0000256" key="6">
    <source>
        <dbReference type="SAM" id="MobiDB-lite"/>
    </source>
</evidence>
<keyword evidence="3" id="KW-0479">Metal-binding</keyword>
<dbReference type="GO" id="GO:0004497">
    <property type="term" value="F:monooxygenase activity"/>
    <property type="evidence" value="ECO:0007669"/>
    <property type="project" value="UniProtKB-KW"/>
</dbReference>
<dbReference type="GO" id="GO:0020037">
    <property type="term" value="F:heme binding"/>
    <property type="evidence" value="ECO:0007669"/>
    <property type="project" value="InterPro"/>
</dbReference>
<dbReference type="InterPro" id="IPR050196">
    <property type="entry name" value="Cytochrome_P450_Monoox"/>
</dbReference>
<dbReference type="PANTHER" id="PTHR24291">
    <property type="entry name" value="CYTOCHROME P450 FAMILY 4"/>
    <property type="match status" value="1"/>
</dbReference>
<accession>A0AAV5SUT2</accession>
<evidence type="ECO:0000256" key="1">
    <source>
        <dbReference type="ARBA" id="ARBA00001971"/>
    </source>
</evidence>
<keyword evidence="4" id="KW-0408">Iron</keyword>
<evidence type="ECO:0008006" key="9">
    <source>
        <dbReference type="Google" id="ProtNLM"/>
    </source>
</evidence>
<dbReference type="GO" id="GO:0016705">
    <property type="term" value="F:oxidoreductase activity, acting on paired donors, with incorporation or reduction of molecular oxygen"/>
    <property type="evidence" value="ECO:0007669"/>
    <property type="project" value="InterPro"/>
</dbReference>
<feature type="non-terminal residue" evidence="7">
    <location>
        <position position="1"/>
    </location>
</feature>
<dbReference type="EMBL" id="BTSX01000002">
    <property type="protein sequence ID" value="GMS83820.1"/>
    <property type="molecule type" value="Genomic_DNA"/>
</dbReference>
<comment type="cofactor">
    <cofactor evidence="1">
        <name>heme</name>
        <dbReference type="ChEBI" id="CHEBI:30413"/>
    </cofactor>
</comment>
<evidence type="ECO:0000256" key="4">
    <source>
        <dbReference type="ARBA" id="ARBA00023004"/>
    </source>
</evidence>
<gene>
    <name evidence="7" type="ORF">PENTCL1PPCAC_5995</name>
</gene>
<dbReference type="Pfam" id="PF00067">
    <property type="entry name" value="p450"/>
    <property type="match status" value="1"/>
</dbReference>
<dbReference type="SUPFAM" id="SSF48264">
    <property type="entry name" value="Cytochrome P450"/>
    <property type="match status" value="1"/>
</dbReference>
<comment type="similarity">
    <text evidence="2">Belongs to the cytochrome P450 family.</text>
</comment>
<evidence type="ECO:0000313" key="7">
    <source>
        <dbReference type="EMBL" id="GMS83820.1"/>
    </source>
</evidence>
<feature type="non-terminal residue" evidence="7">
    <location>
        <position position="94"/>
    </location>
</feature>
<keyword evidence="8" id="KW-1185">Reference proteome</keyword>
<dbReference type="Gene3D" id="1.10.630.10">
    <property type="entry name" value="Cytochrome P450"/>
    <property type="match status" value="1"/>
</dbReference>
<feature type="compositionally biased region" description="Pro residues" evidence="6">
    <location>
        <begin position="79"/>
        <end position="94"/>
    </location>
</feature>